<evidence type="ECO:0000313" key="3">
    <source>
        <dbReference type="Proteomes" id="UP000183447"/>
    </source>
</evidence>
<dbReference type="AlphaFoldDB" id="A0A1K2HYK0"/>
<accession>A0A1K2HYK0</accession>
<dbReference type="InterPro" id="IPR009333">
    <property type="entry name" value="DUF992"/>
</dbReference>
<dbReference type="OrthoDB" id="7362478at2"/>
<evidence type="ECO:0000313" key="2">
    <source>
        <dbReference type="EMBL" id="SFZ83653.1"/>
    </source>
</evidence>
<dbReference type="RefSeq" id="WP_072341045.1">
    <property type="nucleotide sequence ID" value="NZ_FPKU01000001.1"/>
</dbReference>
<dbReference type="Proteomes" id="UP000183447">
    <property type="component" value="Unassembled WGS sequence"/>
</dbReference>
<keyword evidence="3" id="KW-1185">Reference proteome</keyword>
<dbReference type="Pfam" id="PF06186">
    <property type="entry name" value="DUF992"/>
    <property type="match status" value="1"/>
</dbReference>
<organism evidence="2 3">
    <name type="scientific">Devosia enhydra</name>
    <dbReference type="NCBI Taxonomy" id="665118"/>
    <lineage>
        <taxon>Bacteria</taxon>
        <taxon>Pseudomonadati</taxon>
        <taxon>Pseudomonadota</taxon>
        <taxon>Alphaproteobacteria</taxon>
        <taxon>Hyphomicrobiales</taxon>
        <taxon>Devosiaceae</taxon>
        <taxon>Devosia</taxon>
    </lineage>
</organism>
<sequence length="155" mass="16064">MKKIIAAAVAALVIAASGTAAQAQSRVEVGRLSCDVAGGIGFIIGSSKDMTCRFIRKGHRTEVYQGRIDKIGFDIGVTGRTQIEWLVFSGSTNRVGPRSLAGTYAGASAEATLGVGLGANWLVGGSQRGFALQPWSIQGQTGLNYSVALAGLTLY</sequence>
<protein>
    <recommendedName>
        <fullName evidence="4">DUF992 domain-containing protein</fullName>
    </recommendedName>
</protein>
<evidence type="ECO:0000256" key="1">
    <source>
        <dbReference type="SAM" id="SignalP"/>
    </source>
</evidence>
<dbReference type="STRING" id="665118.SAMN02983003_1771"/>
<evidence type="ECO:0008006" key="4">
    <source>
        <dbReference type="Google" id="ProtNLM"/>
    </source>
</evidence>
<keyword evidence="1" id="KW-0732">Signal</keyword>
<gene>
    <name evidence="2" type="ORF">SAMN02983003_1771</name>
</gene>
<feature type="chain" id="PRO_5012227850" description="DUF992 domain-containing protein" evidence="1">
    <location>
        <begin position="24"/>
        <end position="155"/>
    </location>
</feature>
<name>A0A1K2HYK0_9HYPH</name>
<dbReference type="EMBL" id="FPKU01000001">
    <property type="protein sequence ID" value="SFZ83653.1"/>
    <property type="molecule type" value="Genomic_DNA"/>
</dbReference>
<feature type="signal peptide" evidence="1">
    <location>
        <begin position="1"/>
        <end position="23"/>
    </location>
</feature>
<proteinExistence type="predicted"/>
<reference evidence="2 3" key="1">
    <citation type="submission" date="2016-11" db="EMBL/GenBank/DDBJ databases">
        <authorList>
            <person name="Jaros S."/>
            <person name="Januszkiewicz K."/>
            <person name="Wedrychowicz H."/>
        </authorList>
    </citation>
    <scope>NUCLEOTIDE SEQUENCE [LARGE SCALE GENOMIC DNA]</scope>
    <source>
        <strain evidence="2 3">ATCC 23634</strain>
    </source>
</reference>